<sequence length="165" mass="18332">MTMVENVRMLSVVRDCGVLQPAADAQDSIDDSWVQRSDAGVVWNRAISGQSIVLFREAFSLSEAHQLLQSDLELFSRQRTNSATVLVRRTAVETEAADYSGRPYCHGVRRIRCKQSAGLSVMCNCSDSVVFLQFFVVEVCCVRHLSVRPVLVVKTQPIGSVEPKL</sequence>
<reference evidence="1" key="1">
    <citation type="submission" date="2021-05" db="EMBL/GenBank/DDBJ databases">
        <authorList>
            <person name="Alioto T."/>
            <person name="Alioto T."/>
            <person name="Gomez Garrido J."/>
        </authorList>
    </citation>
    <scope>NUCLEOTIDE SEQUENCE</scope>
</reference>
<name>A0A8D8CEE2_CULPI</name>
<accession>A0A8D8CEE2</accession>
<protein>
    <submittedName>
        <fullName evidence="1">(northern house mosquito) hypothetical protein</fullName>
    </submittedName>
</protein>
<organism evidence="1">
    <name type="scientific">Culex pipiens</name>
    <name type="common">House mosquito</name>
    <dbReference type="NCBI Taxonomy" id="7175"/>
    <lineage>
        <taxon>Eukaryota</taxon>
        <taxon>Metazoa</taxon>
        <taxon>Ecdysozoa</taxon>
        <taxon>Arthropoda</taxon>
        <taxon>Hexapoda</taxon>
        <taxon>Insecta</taxon>
        <taxon>Pterygota</taxon>
        <taxon>Neoptera</taxon>
        <taxon>Endopterygota</taxon>
        <taxon>Diptera</taxon>
        <taxon>Nematocera</taxon>
        <taxon>Culicoidea</taxon>
        <taxon>Culicidae</taxon>
        <taxon>Culicinae</taxon>
        <taxon>Culicini</taxon>
        <taxon>Culex</taxon>
        <taxon>Culex</taxon>
    </lineage>
</organism>
<evidence type="ECO:0000313" key="1">
    <source>
        <dbReference type="EMBL" id="CAG6488946.1"/>
    </source>
</evidence>
<dbReference type="AlphaFoldDB" id="A0A8D8CEE2"/>
<proteinExistence type="predicted"/>
<dbReference type="EMBL" id="HBUE01111222">
    <property type="protein sequence ID" value="CAG6488946.1"/>
    <property type="molecule type" value="Transcribed_RNA"/>
</dbReference>